<reference evidence="2 3" key="1">
    <citation type="submission" date="2023-09" db="EMBL/GenBank/DDBJ databases">
        <authorList>
            <person name="Rey-Velasco X."/>
        </authorList>
    </citation>
    <scope>NUCLEOTIDE SEQUENCE [LARGE SCALE GENOMIC DNA]</scope>
    <source>
        <strain evidence="2 3">W311</strain>
    </source>
</reference>
<feature type="domain" description="AB hydrolase-1" evidence="1">
    <location>
        <begin position="44"/>
        <end position="246"/>
    </location>
</feature>
<name>A0ABZ0B5Y4_9SPHN</name>
<evidence type="ECO:0000259" key="1">
    <source>
        <dbReference type="Pfam" id="PF12697"/>
    </source>
</evidence>
<gene>
    <name evidence="2" type="ORF">RPR59_10085</name>
</gene>
<dbReference type="RefSeq" id="WP_313913629.1">
    <property type="nucleotide sequence ID" value="NZ_CP135076.1"/>
</dbReference>
<dbReference type="GO" id="GO:0016787">
    <property type="term" value="F:hydrolase activity"/>
    <property type="evidence" value="ECO:0007669"/>
    <property type="project" value="UniProtKB-KW"/>
</dbReference>
<dbReference type="InterPro" id="IPR017531">
    <property type="entry name" value="Hydrolase-1_PEP"/>
</dbReference>
<proteinExistence type="predicted"/>
<dbReference type="NCBIfam" id="TIGR03100">
    <property type="entry name" value="hydr1_PEP"/>
    <property type="match status" value="1"/>
</dbReference>
<evidence type="ECO:0000313" key="2">
    <source>
        <dbReference type="EMBL" id="WNO52807.1"/>
    </source>
</evidence>
<dbReference type="InterPro" id="IPR000073">
    <property type="entry name" value="AB_hydrolase_1"/>
</dbReference>
<dbReference type="InterPro" id="IPR029058">
    <property type="entry name" value="AB_hydrolase_fold"/>
</dbReference>
<dbReference type="EMBL" id="CP135076">
    <property type="protein sequence ID" value="WNO52807.1"/>
    <property type="molecule type" value="Genomic_DNA"/>
</dbReference>
<organism evidence="2 3">
    <name type="scientific">Stakelama saccharophila</name>
    <dbReference type="NCBI Taxonomy" id="3075605"/>
    <lineage>
        <taxon>Bacteria</taxon>
        <taxon>Pseudomonadati</taxon>
        <taxon>Pseudomonadota</taxon>
        <taxon>Alphaproteobacteria</taxon>
        <taxon>Sphingomonadales</taxon>
        <taxon>Sphingomonadaceae</taxon>
        <taxon>Stakelama</taxon>
    </lineage>
</organism>
<sequence>MRRLIPFDCAGETLFGTLDEGMCEVGLLIVSGGNEIRMGAHRGMATLAQRLSHAGFPCFRFDRRGVGDSSGENRGFEHSREDIAAALREFRRQAPRLRRIVAFGNCDAATALALFHGDLGIDALVLANPWIVETGDDALPPPAAIRARYLERLRDPGAWLRLLRGGVDLRKAWRGIRRLTAERGAGDALGTRFADALATSAAPVTILLAERDNTARAFSAAWGRLADRGLRARIALRRLPSASHSFAPPADKAWLEQQIIAALESAAR</sequence>
<dbReference type="SUPFAM" id="SSF53474">
    <property type="entry name" value="alpha/beta-Hydrolases"/>
    <property type="match status" value="1"/>
</dbReference>
<dbReference type="Proteomes" id="UP001302249">
    <property type="component" value="Chromosome"/>
</dbReference>
<keyword evidence="2" id="KW-0378">Hydrolase</keyword>
<accession>A0ABZ0B5Y4</accession>
<keyword evidence="3" id="KW-1185">Reference proteome</keyword>
<evidence type="ECO:0000313" key="3">
    <source>
        <dbReference type="Proteomes" id="UP001302249"/>
    </source>
</evidence>
<protein>
    <submittedName>
        <fullName evidence="2">Hydrolase 1, exosortase A system-associated</fullName>
    </submittedName>
</protein>
<dbReference type="Pfam" id="PF12697">
    <property type="entry name" value="Abhydrolase_6"/>
    <property type="match status" value="1"/>
</dbReference>
<dbReference type="Gene3D" id="3.40.50.1820">
    <property type="entry name" value="alpha/beta hydrolase"/>
    <property type="match status" value="1"/>
</dbReference>